<evidence type="ECO:0000313" key="3">
    <source>
        <dbReference type="EMBL" id="KFI20320.1"/>
    </source>
</evidence>
<feature type="signal peptide" evidence="1">
    <location>
        <begin position="1"/>
        <end position="26"/>
    </location>
</feature>
<dbReference type="Proteomes" id="UP000028839">
    <property type="component" value="Unassembled WGS sequence"/>
</dbReference>
<dbReference type="AlphaFoldDB" id="A0A0E2Z9E1"/>
<evidence type="ECO:0000256" key="1">
    <source>
        <dbReference type="SAM" id="SignalP"/>
    </source>
</evidence>
<proteinExistence type="predicted"/>
<dbReference type="EMBL" id="JPGN01000023">
    <property type="protein sequence ID" value="KFI20320.1"/>
    <property type="molecule type" value="Genomic_DNA"/>
</dbReference>
<dbReference type="HOGENOM" id="CLU_159305_0_0_6"/>
<reference evidence="3 4" key="1">
    <citation type="submission" date="2014-07" db="EMBL/GenBank/DDBJ databases">
        <title>Comparative analysis of Nitrosococcus oceani genome inventories of strains from Pacific and Atlantic gyres.</title>
        <authorList>
            <person name="Lim C.K."/>
            <person name="Wang L."/>
            <person name="Sayavedra-Soto L.A."/>
            <person name="Klotz M.G."/>
        </authorList>
    </citation>
    <scope>NUCLEOTIDE SEQUENCE [LARGE SCALE GENOMIC DNA]</scope>
    <source>
        <strain evidence="3 4">C-27</strain>
    </source>
</reference>
<dbReference type="InterPro" id="IPR013096">
    <property type="entry name" value="Cupin_2"/>
</dbReference>
<accession>A0A0E2Z9E1</accession>
<keyword evidence="1" id="KW-0732">Signal</keyword>
<dbReference type="OrthoDB" id="541890at2"/>
<dbReference type="SUPFAM" id="SSF51182">
    <property type="entry name" value="RmlC-like cupins"/>
    <property type="match status" value="1"/>
</dbReference>
<organism evidence="3 4">
    <name type="scientific">Nitrosococcus oceani C-27</name>
    <dbReference type="NCBI Taxonomy" id="314279"/>
    <lineage>
        <taxon>Bacteria</taxon>
        <taxon>Pseudomonadati</taxon>
        <taxon>Pseudomonadota</taxon>
        <taxon>Gammaproteobacteria</taxon>
        <taxon>Chromatiales</taxon>
        <taxon>Chromatiaceae</taxon>
        <taxon>Nitrosococcus</taxon>
    </lineage>
</organism>
<dbReference type="InterPro" id="IPR014710">
    <property type="entry name" value="RmlC-like_jellyroll"/>
</dbReference>
<feature type="chain" id="PRO_5002408235" evidence="1">
    <location>
        <begin position="27"/>
        <end position="130"/>
    </location>
</feature>
<sequence length="130" mass="14314">MTPVRIRSFFYSTAAIFLLSSFYSLAIAAQDREKPSLASLLEETVTLPSQEATIMVHRTQFPVGFKTPEHTHKGPGPRYVIKGKVKITEGGETHTYQAGQAFWESGLPMTLENIGSGEAEVVGFELIPIE</sequence>
<protein>
    <submittedName>
        <fullName evidence="3">Cupin</fullName>
    </submittedName>
</protein>
<name>A0A0E2Z9E1_9GAMM</name>
<dbReference type="Pfam" id="PF07883">
    <property type="entry name" value="Cupin_2"/>
    <property type="match status" value="1"/>
</dbReference>
<feature type="domain" description="Cupin type-2" evidence="2">
    <location>
        <begin position="60"/>
        <end position="122"/>
    </location>
</feature>
<gene>
    <name evidence="3" type="ORF">IB75_04190</name>
</gene>
<comment type="caution">
    <text evidence="3">The sequence shown here is derived from an EMBL/GenBank/DDBJ whole genome shotgun (WGS) entry which is preliminary data.</text>
</comment>
<evidence type="ECO:0000259" key="2">
    <source>
        <dbReference type="Pfam" id="PF07883"/>
    </source>
</evidence>
<dbReference type="Gene3D" id="2.60.120.10">
    <property type="entry name" value="Jelly Rolls"/>
    <property type="match status" value="1"/>
</dbReference>
<evidence type="ECO:0000313" key="4">
    <source>
        <dbReference type="Proteomes" id="UP000028839"/>
    </source>
</evidence>
<dbReference type="InterPro" id="IPR011051">
    <property type="entry name" value="RmlC_Cupin_sf"/>
</dbReference>